<evidence type="ECO:0000313" key="2">
    <source>
        <dbReference type="Proteomes" id="UP000515591"/>
    </source>
</evidence>
<organism evidence="1 2">
    <name type="scientific">Metapseudomonas otitidis</name>
    <dbReference type="NCBI Taxonomy" id="319939"/>
    <lineage>
        <taxon>Bacteria</taxon>
        <taxon>Pseudomonadati</taxon>
        <taxon>Pseudomonadota</taxon>
        <taxon>Gammaproteobacteria</taxon>
        <taxon>Pseudomonadales</taxon>
        <taxon>Pseudomonadaceae</taxon>
        <taxon>Metapseudomonas</taxon>
    </lineage>
</organism>
<evidence type="ECO:0000313" key="1">
    <source>
        <dbReference type="EMBL" id="BBT16224.1"/>
    </source>
</evidence>
<proteinExistence type="predicted"/>
<gene>
    <name evidence="1" type="ORF">WP8S17C03_22730</name>
</gene>
<accession>A0A6S5RT08</accession>
<dbReference type="Proteomes" id="UP000515591">
    <property type="component" value="Chromosome"/>
</dbReference>
<name>A0A6S5RT08_9GAMM</name>
<dbReference type="AlphaFoldDB" id="A0A6S5RT08"/>
<dbReference type="EMBL" id="AP022213">
    <property type="protein sequence ID" value="BBT16224.1"/>
    <property type="molecule type" value="Genomic_DNA"/>
</dbReference>
<reference evidence="1 2" key="1">
    <citation type="submission" date="2019-12" db="EMBL/GenBank/DDBJ databases">
        <title>complete genome sequences of Pseudomonas otitidis str. WP8-S17-CRE-03 isolated from wastewater treatment plant effluent.</title>
        <authorList>
            <person name="Sekizuka T."/>
            <person name="Itokawa K."/>
            <person name="Yatsu K."/>
            <person name="Inamine Y."/>
            <person name="Kuroda M."/>
        </authorList>
    </citation>
    <scope>NUCLEOTIDE SEQUENCE [LARGE SCALE GENOMIC DNA]</scope>
    <source>
        <strain evidence="1 2">WP8-S17-CRE-03</strain>
    </source>
</reference>
<sequence>MTERQILLLYEAEIRRRERERVENLVDANMAFAGGKDAEQHVRGLQKKGP</sequence>
<protein>
    <submittedName>
        <fullName evidence="1">Uncharacterized protein</fullName>
    </submittedName>
</protein>